<dbReference type="SUPFAM" id="SSF90123">
    <property type="entry name" value="ABC transporter transmembrane region"/>
    <property type="match status" value="1"/>
</dbReference>
<feature type="transmembrane region" description="Helical" evidence="7">
    <location>
        <begin position="278"/>
        <end position="296"/>
    </location>
</feature>
<evidence type="ECO:0000313" key="11">
    <source>
        <dbReference type="Proteomes" id="UP001234495"/>
    </source>
</evidence>
<dbReference type="Gene3D" id="1.20.1560.10">
    <property type="entry name" value="ABC transporter type 1, transmembrane domain"/>
    <property type="match status" value="1"/>
</dbReference>
<comment type="caution">
    <text evidence="10">The sequence shown here is derived from an EMBL/GenBank/DDBJ whole genome shotgun (WGS) entry which is preliminary data.</text>
</comment>
<dbReference type="PANTHER" id="PTHR43394:SF1">
    <property type="entry name" value="ATP-BINDING CASSETTE SUB-FAMILY B MEMBER 10, MITOCHONDRIAL"/>
    <property type="match status" value="1"/>
</dbReference>
<evidence type="ECO:0000259" key="8">
    <source>
        <dbReference type="PROSITE" id="PS50893"/>
    </source>
</evidence>
<evidence type="ECO:0000256" key="3">
    <source>
        <dbReference type="ARBA" id="ARBA00022741"/>
    </source>
</evidence>
<evidence type="ECO:0000256" key="1">
    <source>
        <dbReference type="ARBA" id="ARBA00004651"/>
    </source>
</evidence>
<dbReference type="Gene3D" id="3.40.50.300">
    <property type="entry name" value="P-loop containing nucleotide triphosphate hydrolases"/>
    <property type="match status" value="1"/>
</dbReference>
<feature type="transmembrane region" description="Helical" evidence="7">
    <location>
        <begin position="156"/>
        <end position="174"/>
    </location>
</feature>
<evidence type="ECO:0000256" key="7">
    <source>
        <dbReference type="SAM" id="Phobius"/>
    </source>
</evidence>
<dbReference type="PROSITE" id="PS50893">
    <property type="entry name" value="ABC_TRANSPORTER_2"/>
    <property type="match status" value="1"/>
</dbReference>
<organism evidence="10 11">
    <name type="scientific">Metabacillus malikii</name>
    <dbReference type="NCBI Taxonomy" id="1504265"/>
    <lineage>
        <taxon>Bacteria</taxon>
        <taxon>Bacillati</taxon>
        <taxon>Bacillota</taxon>
        <taxon>Bacilli</taxon>
        <taxon>Bacillales</taxon>
        <taxon>Bacillaceae</taxon>
        <taxon>Metabacillus</taxon>
    </lineage>
</organism>
<keyword evidence="5 7" id="KW-1133">Transmembrane helix</keyword>
<dbReference type="InterPro" id="IPR017871">
    <property type="entry name" value="ABC_transporter-like_CS"/>
</dbReference>
<protein>
    <submittedName>
        <fullName evidence="10">ATP-binding cassette subfamily B protein</fullName>
    </submittedName>
</protein>
<feature type="transmembrane region" description="Helical" evidence="7">
    <location>
        <begin position="12"/>
        <end position="32"/>
    </location>
</feature>
<name>A0ABT9ZEN1_9BACI</name>
<keyword evidence="2 7" id="KW-0812">Transmembrane</keyword>
<dbReference type="Pfam" id="PF00005">
    <property type="entry name" value="ABC_tran"/>
    <property type="match status" value="1"/>
</dbReference>
<dbReference type="InterPro" id="IPR003593">
    <property type="entry name" value="AAA+_ATPase"/>
</dbReference>
<feature type="domain" description="ABC transporter" evidence="8">
    <location>
        <begin position="330"/>
        <end position="563"/>
    </location>
</feature>
<dbReference type="InterPro" id="IPR036640">
    <property type="entry name" value="ABC1_TM_sf"/>
</dbReference>
<feature type="domain" description="ABC transmembrane type-1" evidence="9">
    <location>
        <begin position="17"/>
        <end position="298"/>
    </location>
</feature>
<dbReference type="PROSITE" id="PS50929">
    <property type="entry name" value="ABC_TM1F"/>
    <property type="match status" value="1"/>
</dbReference>
<reference evidence="10 11" key="1">
    <citation type="submission" date="2023-07" db="EMBL/GenBank/DDBJ databases">
        <title>Genomic Encyclopedia of Type Strains, Phase IV (KMG-IV): sequencing the most valuable type-strain genomes for metagenomic binning, comparative biology and taxonomic classification.</title>
        <authorList>
            <person name="Goeker M."/>
        </authorList>
    </citation>
    <scope>NUCLEOTIDE SEQUENCE [LARGE SCALE GENOMIC DNA]</scope>
    <source>
        <strain evidence="10 11">DSM 29005</strain>
    </source>
</reference>
<accession>A0ABT9ZEN1</accession>
<evidence type="ECO:0000313" key="10">
    <source>
        <dbReference type="EMBL" id="MDQ0230389.1"/>
    </source>
</evidence>
<feature type="transmembrane region" description="Helical" evidence="7">
    <location>
        <begin position="133"/>
        <end position="150"/>
    </location>
</feature>
<dbReference type="SMART" id="SM00382">
    <property type="entry name" value="AAA"/>
    <property type="match status" value="1"/>
</dbReference>
<dbReference type="GO" id="GO:0005524">
    <property type="term" value="F:ATP binding"/>
    <property type="evidence" value="ECO:0007669"/>
    <property type="project" value="UniProtKB-KW"/>
</dbReference>
<dbReference type="PANTHER" id="PTHR43394">
    <property type="entry name" value="ATP-DEPENDENT PERMEASE MDL1, MITOCHONDRIAL"/>
    <property type="match status" value="1"/>
</dbReference>
<keyword evidence="11" id="KW-1185">Reference proteome</keyword>
<keyword evidence="6 7" id="KW-0472">Membrane</keyword>
<dbReference type="PROSITE" id="PS00211">
    <property type="entry name" value="ABC_TRANSPORTER_1"/>
    <property type="match status" value="1"/>
</dbReference>
<sequence length="576" mass="64184">MFKIRSFLSPYRIPMTIALTLMLIELAVELIHPLLMAKIIDDGIMKEDLTVVLVWGGIMIAVSLLAFASGIINSFYASHVSQSFGFDIRTTLFSKVQGFSFEQLNRFPTASLVTRMTNDITQLQNTLFMGLRIMLRAPLLVIGAVMMSFFVNAKLAAVFVIVVPIIIWLLIWIMKKGSKLFNTVQTKLDHVNGVIRENLVGMRLIKAYVRRNHEINRFSRATNELRDKTVTALRTIETAMPILLFVMNITIIVILWTGHTQVSNGTIQVGEVVAIVNYGLRVTSALSMFSFIVMFLSRSRASASRISEVLDIDDVEERSDKTNRLAEGRVTFEHVSFTYPGTEETVLKDISFTANSGSTVAIMGGTGSGKSSLFQLLPRLYEVDEGNIFIDGVNIHSMNSKSLRDQIGYVPQEAILFTGTVKENILWGKEDATFEEVVEAAKASQIHETIEKLPEKYQTKIGQKGVNLSGGQKQRLSVARALVRKPKLLLLDDSTSALDVKTEQRLLKALEKYSCTTLIITQKISTAQQADKILLLDEGVVIAEGTDAQLRDSSPLYKKICQSQAREEVKHAKATH</sequence>
<dbReference type="InterPro" id="IPR039421">
    <property type="entry name" value="Type_1_exporter"/>
</dbReference>
<dbReference type="InterPro" id="IPR003439">
    <property type="entry name" value="ABC_transporter-like_ATP-bd"/>
</dbReference>
<gene>
    <name evidence="10" type="ORF">J2S19_001643</name>
</gene>
<keyword evidence="4 10" id="KW-0067">ATP-binding</keyword>
<dbReference type="SUPFAM" id="SSF52540">
    <property type="entry name" value="P-loop containing nucleoside triphosphate hydrolases"/>
    <property type="match status" value="1"/>
</dbReference>
<comment type="subcellular location">
    <subcellularLocation>
        <location evidence="1">Cell membrane</location>
        <topology evidence="1">Multi-pass membrane protein</topology>
    </subcellularLocation>
</comment>
<feature type="transmembrane region" description="Helical" evidence="7">
    <location>
        <begin position="52"/>
        <end position="76"/>
    </location>
</feature>
<dbReference type="Pfam" id="PF00664">
    <property type="entry name" value="ABC_membrane"/>
    <property type="match status" value="1"/>
</dbReference>
<dbReference type="InterPro" id="IPR027417">
    <property type="entry name" value="P-loop_NTPase"/>
</dbReference>
<dbReference type="RefSeq" id="WP_307339588.1">
    <property type="nucleotide sequence ID" value="NZ_JAUSUD010000005.1"/>
</dbReference>
<feature type="transmembrane region" description="Helical" evidence="7">
    <location>
        <begin position="238"/>
        <end position="258"/>
    </location>
</feature>
<evidence type="ECO:0000259" key="9">
    <source>
        <dbReference type="PROSITE" id="PS50929"/>
    </source>
</evidence>
<dbReference type="EMBL" id="JAUSUD010000005">
    <property type="protein sequence ID" value="MDQ0230389.1"/>
    <property type="molecule type" value="Genomic_DNA"/>
</dbReference>
<dbReference type="InterPro" id="IPR011527">
    <property type="entry name" value="ABC1_TM_dom"/>
</dbReference>
<evidence type="ECO:0000256" key="4">
    <source>
        <dbReference type="ARBA" id="ARBA00022840"/>
    </source>
</evidence>
<evidence type="ECO:0000256" key="5">
    <source>
        <dbReference type="ARBA" id="ARBA00022989"/>
    </source>
</evidence>
<dbReference type="Proteomes" id="UP001234495">
    <property type="component" value="Unassembled WGS sequence"/>
</dbReference>
<evidence type="ECO:0000256" key="2">
    <source>
        <dbReference type="ARBA" id="ARBA00022692"/>
    </source>
</evidence>
<proteinExistence type="predicted"/>
<evidence type="ECO:0000256" key="6">
    <source>
        <dbReference type="ARBA" id="ARBA00023136"/>
    </source>
</evidence>
<keyword evidence="3" id="KW-0547">Nucleotide-binding</keyword>
<dbReference type="CDD" id="cd18548">
    <property type="entry name" value="ABC_6TM_Tm287_like"/>
    <property type="match status" value="1"/>
</dbReference>